<feature type="binding site" evidence="10">
    <location>
        <position position="33"/>
    </location>
    <ligand>
        <name>ATP</name>
        <dbReference type="ChEBI" id="CHEBI:30616"/>
    </ligand>
</feature>
<comment type="similarity">
    <text evidence="1">Belongs to the protein kinase superfamily. NEK Ser/Thr protein kinase family. NIMA subfamily.</text>
</comment>
<evidence type="ECO:0000313" key="13">
    <source>
        <dbReference type="EMBL" id="CAH56440.1"/>
    </source>
</evidence>
<evidence type="ECO:0000256" key="5">
    <source>
        <dbReference type="ARBA" id="ARBA00022741"/>
    </source>
</evidence>
<dbReference type="Gene3D" id="3.30.200.20">
    <property type="entry name" value="Phosphorylase Kinase, domain 1"/>
    <property type="match status" value="1"/>
</dbReference>
<feature type="region of interest" description="Disordered" evidence="11">
    <location>
        <begin position="439"/>
        <end position="624"/>
    </location>
</feature>
<evidence type="ECO:0000256" key="4">
    <source>
        <dbReference type="ARBA" id="ARBA00022679"/>
    </source>
</evidence>
<dbReference type="GO" id="GO:0005524">
    <property type="term" value="F:ATP binding"/>
    <property type="evidence" value="ECO:0007669"/>
    <property type="project" value="UniProtKB-UniRule"/>
</dbReference>
<dbReference type="InterPro" id="IPR000719">
    <property type="entry name" value="Prot_kinase_dom"/>
</dbReference>
<accession>Q659I9</accession>
<feature type="compositionally biased region" description="Basic and acidic residues" evidence="11">
    <location>
        <begin position="414"/>
        <end position="423"/>
    </location>
</feature>
<evidence type="ECO:0000259" key="12">
    <source>
        <dbReference type="PROSITE" id="PS50011"/>
    </source>
</evidence>
<feature type="compositionally biased region" description="Low complexity" evidence="11">
    <location>
        <begin position="695"/>
        <end position="711"/>
    </location>
</feature>
<gene>
    <name evidence="13" type="primary">nek</name>
</gene>
<dbReference type="EC" id="2.7.11.1" evidence="2"/>
<dbReference type="InterPro" id="IPR008271">
    <property type="entry name" value="Ser/Thr_kinase_AS"/>
</dbReference>
<feature type="compositionally biased region" description="Polar residues" evidence="11">
    <location>
        <begin position="564"/>
        <end position="579"/>
    </location>
</feature>
<keyword evidence="4" id="KW-0808">Transferase</keyword>
<organism evidence="13">
    <name type="scientific">Sphaerechinus granularis</name>
    <name type="common">Purple sea urchin</name>
    <dbReference type="NCBI Taxonomy" id="39374"/>
    <lineage>
        <taxon>Eukaryota</taxon>
        <taxon>Metazoa</taxon>
        <taxon>Echinodermata</taxon>
        <taxon>Eleutherozoa</taxon>
        <taxon>Echinozoa</taxon>
        <taxon>Echinoidea</taxon>
        <taxon>Euechinoidea</taxon>
        <taxon>Echinacea</taxon>
        <taxon>Temnopleuroida</taxon>
        <taxon>Toxopneustidae</taxon>
        <taxon>Sphaerechinus</taxon>
    </lineage>
</organism>
<feature type="compositionally biased region" description="Basic and acidic residues" evidence="11">
    <location>
        <begin position="676"/>
        <end position="692"/>
    </location>
</feature>
<feature type="domain" description="Protein kinase" evidence="12">
    <location>
        <begin position="4"/>
        <end position="266"/>
    </location>
</feature>
<evidence type="ECO:0000256" key="7">
    <source>
        <dbReference type="ARBA" id="ARBA00022840"/>
    </source>
</evidence>
<dbReference type="InterPro" id="IPR011009">
    <property type="entry name" value="Kinase-like_dom_sf"/>
</dbReference>
<name>Q659I9_SPHGR</name>
<feature type="compositionally biased region" description="Basic and acidic residues" evidence="11">
    <location>
        <begin position="536"/>
        <end position="548"/>
    </location>
</feature>
<evidence type="ECO:0000256" key="9">
    <source>
        <dbReference type="ARBA" id="ARBA00048679"/>
    </source>
</evidence>
<keyword evidence="5 10" id="KW-0547">Nucleotide-binding</keyword>
<feature type="region of interest" description="Disordered" evidence="11">
    <location>
        <begin position="673"/>
        <end position="732"/>
    </location>
</feature>
<dbReference type="Gene3D" id="1.10.510.10">
    <property type="entry name" value="Transferase(Phosphotransferase) domain 1"/>
    <property type="match status" value="1"/>
</dbReference>
<dbReference type="CDD" id="cd08215">
    <property type="entry name" value="STKc_Nek"/>
    <property type="match status" value="1"/>
</dbReference>
<dbReference type="PROSITE" id="PS50011">
    <property type="entry name" value="PROTEIN_KINASE_DOM"/>
    <property type="match status" value="1"/>
</dbReference>
<protein>
    <recommendedName>
        <fullName evidence="2">non-specific serine/threonine protein kinase</fullName>
        <ecNumber evidence="2">2.7.11.1</ecNumber>
    </recommendedName>
</protein>
<dbReference type="PANTHER" id="PTHR44899">
    <property type="entry name" value="CAMK FAMILY PROTEIN KINASE"/>
    <property type="match status" value="1"/>
</dbReference>
<evidence type="ECO:0000256" key="8">
    <source>
        <dbReference type="ARBA" id="ARBA00047899"/>
    </source>
</evidence>
<feature type="compositionally biased region" description="Basic and acidic residues" evidence="11">
    <location>
        <begin position="286"/>
        <end position="303"/>
    </location>
</feature>
<evidence type="ECO:0000256" key="1">
    <source>
        <dbReference type="ARBA" id="ARBA00010886"/>
    </source>
</evidence>
<evidence type="ECO:0000256" key="10">
    <source>
        <dbReference type="PROSITE-ProRule" id="PRU10141"/>
    </source>
</evidence>
<keyword evidence="7 10" id="KW-0067">ATP-binding</keyword>
<feature type="compositionally biased region" description="Polar residues" evidence="11">
    <location>
        <begin position="304"/>
        <end position="322"/>
    </location>
</feature>
<sequence length="893" mass="100400">MEKYSYQKVLGMGNFGKAWLVRSRASRRPYVIKEINVVGMGEKERERAVNEVAILGRLRHVNIIRYREAFVAGGGGILSIVMEYGDGGDLAEKIEEAKSSGQSFNAPQILKWFVQLCLALYYIHSEKVLHRDLKPSNLFLTSKGIIKVGDFGIAKMLHNTMDHANTTIGTPYYLSPEICQRQPYNQKSDMWAAGCILYELVTLTRPFEGHELSTLIMRILRGLYTPIPKTYGTAIEELVAVLLSVSPGMRPSAHAILTSHNIRPFVKAFTDQRKLIPNSPSTSRSPETRGHTKSKKSEDRENLQEVSSNSPYAIPPRSQNASRRVRRFHQPDRFSDKAIVQNRQLKPMTDSPMVAGTSRASKKAAAAKPRIVHHYSASEPAHHVDLPVRPSQHRPARAMSQRKSARKTSALAVPRERSGRDGVSRYGADNRQIYSLYRKGEPSSTIQKAAPSQTNSHKKISDTTPSTISRKRRSCIPAIDALESPYPSEMPCGIPSKKRRQSLPERVKDSKFLSRLVSSESRTSKRLHSEMTGNDIKTEPGPHRENKKSCRVLLKTKTSRRQSEPPSTQLEVKSTQTPATREKHRASKTPRTIPTMKRSQRPRKGSSAPITCLFPKTPEGSLRPRTRIKHGTYTLNLPNASDERQAPSKCEQCECRIGRTSSGLNSDADIVPYHRVHTETEDKRNGDERESVIKSIPSDSSCSFGSPTSSSVGNFKRRNALRRRSRENVQKNQRCKSLRLKNDNKEIRLGAKPDVIPPNEDDVFLEPAEEQKVNSGRRLERTHTDDMVLKQDLEIAEFLHALMEKPGEMTSDLRGKFERLKMYLERRLGTERSSVAYNILSSTGVKQPHTARGSSIDGTTEDVVRLVSDVLGPGKMNYFPLLLQAVNLSNRCH</sequence>
<dbReference type="InterPro" id="IPR051131">
    <property type="entry name" value="NEK_Ser/Thr_kinase_NIMA"/>
</dbReference>
<dbReference type="PROSITE" id="PS00107">
    <property type="entry name" value="PROTEIN_KINASE_ATP"/>
    <property type="match status" value="1"/>
</dbReference>
<comment type="catalytic activity">
    <reaction evidence="9">
        <text>L-seryl-[protein] + ATP = O-phospho-L-seryl-[protein] + ADP + H(+)</text>
        <dbReference type="Rhea" id="RHEA:17989"/>
        <dbReference type="Rhea" id="RHEA-COMP:9863"/>
        <dbReference type="Rhea" id="RHEA-COMP:11604"/>
        <dbReference type="ChEBI" id="CHEBI:15378"/>
        <dbReference type="ChEBI" id="CHEBI:29999"/>
        <dbReference type="ChEBI" id="CHEBI:30616"/>
        <dbReference type="ChEBI" id="CHEBI:83421"/>
        <dbReference type="ChEBI" id="CHEBI:456216"/>
        <dbReference type="EC" id="2.7.11.1"/>
    </reaction>
</comment>
<dbReference type="EMBL" id="AJ841701">
    <property type="protein sequence ID" value="CAH56440.1"/>
    <property type="molecule type" value="mRNA"/>
</dbReference>
<evidence type="ECO:0000256" key="6">
    <source>
        <dbReference type="ARBA" id="ARBA00022777"/>
    </source>
</evidence>
<reference evidence="13" key="1">
    <citation type="submission" date="2004-09" db="EMBL/GenBank/DDBJ databases">
        <title>Identification of a new NIMA related kinase.</title>
        <authorList>
            <person name="Le Breton M."/>
            <person name="Cormier P."/>
            <person name="Mulner-lorillon O."/>
            <person name="Belle R."/>
            <person name="Morales J."/>
        </authorList>
    </citation>
    <scope>NUCLEOTIDE SEQUENCE</scope>
</reference>
<dbReference type="AlphaFoldDB" id="Q659I9"/>
<feature type="region of interest" description="Disordered" evidence="11">
    <location>
        <begin position="273"/>
        <end position="355"/>
    </location>
</feature>
<feature type="compositionally biased region" description="Basic residues" evidence="11">
    <location>
        <begin position="715"/>
        <end position="725"/>
    </location>
</feature>
<dbReference type="Pfam" id="PF00069">
    <property type="entry name" value="Pkinase"/>
    <property type="match status" value="1"/>
</dbReference>
<keyword evidence="6" id="KW-0418">Kinase</keyword>
<keyword evidence="3" id="KW-0723">Serine/threonine-protein kinase</keyword>
<evidence type="ECO:0000256" key="2">
    <source>
        <dbReference type="ARBA" id="ARBA00012513"/>
    </source>
</evidence>
<proteinExistence type="evidence at transcript level"/>
<dbReference type="FunFam" id="3.30.200.20:FF:000097">
    <property type="entry name" value="Probable serine/threonine-protein kinase nek1"/>
    <property type="match status" value="1"/>
</dbReference>
<comment type="catalytic activity">
    <reaction evidence="8">
        <text>L-threonyl-[protein] + ATP = O-phospho-L-threonyl-[protein] + ADP + H(+)</text>
        <dbReference type="Rhea" id="RHEA:46608"/>
        <dbReference type="Rhea" id="RHEA-COMP:11060"/>
        <dbReference type="Rhea" id="RHEA-COMP:11605"/>
        <dbReference type="ChEBI" id="CHEBI:15378"/>
        <dbReference type="ChEBI" id="CHEBI:30013"/>
        <dbReference type="ChEBI" id="CHEBI:30616"/>
        <dbReference type="ChEBI" id="CHEBI:61977"/>
        <dbReference type="ChEBI" id="CHEBI:456216"/>
        <dbReference type="EC" id="2.7.11.1"/>
    </reaction>
</comment>
<dbReference type="GO" id="GO:0004674">
    <property type="term" value="F:protein serine/threonine kinase activity"/>
    <property type="evidence" value="ECO:0007669"/>
    <property type="project" value="UniProtKB-KW"/>
</dbReference>
<feature type="compositionally biased region" description="Basic and acidic residues" evidence="11">
    <location>
        <begin position="502"/>
        <end position="512"/>
    </location>
</feature>
<dbReference type="InterPro" id="IPR017441">
    <property type="entry name" value="Protein_kinase_ATP_BS"/>
</dbReference>
<dbReference type="PANTHER" id="PTHR44899:SF3">
    <property type="entry name" value="SERINE_THREONINE-PROTEIN KINASE NEK1"/>
    <property type="match status" value="1"/>
</dbReference>
<evidence type="ECO:0000256" key="3">
    <source>
        <dbReference type="ARBA" id="ARBA00022527"/>
    </source>
</evidence>
<evidence type="ECO:0000256" key="11">
    <source>
        <dbReference type="SAM" id="MobiDB-lite"/>
    </source>
</evidence>
<dbReference type="SMART" id="SM00220">
    <property type="entry name" value="S_TKc"/>
    <property type="match status" value="1"/>
</dbReference>
<feature type="compositionally biased region" description="Polar residues" evidence="11">
    <location>
        <begin position="442"/>
        <end position="455"/>
    </location>
</feature>
<dbReference type="SUPFAM" id="SSF56112">
    <property type="entry name" value="Protein kinase-like (PK-like)"/>
    <property type="match status" value="1"/>
</dbReference>
<feature type="region of interest" description="Disordered" evidence="11">
    <location>
        <begin position="385"/>
        <end position="425"/>
    </location>
</feature>
<dbReference type="PROSITE" id="PS00108">
    <property type="entry name" value="PROTEIN_KINASE_ST"/>
    <property type="match status" value="1"/>
</dbReference>